<protein>
    <recommendedName>
        <fullName evidence="4">Zinc finger PHD-type domain-containing protein</fullName>
    </recommendedName>
</protein>
<feature type="region of interest" description="Disordered" evidence="1">
    <location>
        <begin position="307"/>
        <end position="380"/>
    </location>
</feature>
<name>A0A5C3QUE4_9AGAR</name>
<evidence type="ECO:0000313" key="2">
    <source>
        <dbReference type="EMBL" id="TFL03949.1"/>
    </source>
</evidence>
<accession>A0A5C3QUE4</accession>
<dbReference type="InterPro" id="IPR028938">
    <property type="entry name" value="Rsf1-like"/>
</dbReference>
<dbReference type="CDD" id="cd06503">
    <property type="entry name" value="ATP-synt_Fo_b"/>
    <property type="match status" value="1"/>
</dbReference>
<feature type="region of interest" description="Disordered" evidence="1">
    <location>
        <begin position="235"/>
        <end position="293"/>
    </location>
</feature>
<dbReference type="GO" id="GO:0006355">
    <property type="term" value="P:regulation of DNA-templated transcription"/>
    <property type="evidence" value="ECO:0007669"/>
    <property type="project" value="InterPro"/>
</dbReference>
<sequence length="846" mass="94079">MPRKSTRRQATVAVVAPSADPPISPPISPEMRVLRTNWKFAAFSQFLSTFSPLLDMSDVTVSMVEADLLHSTSVVLPRIMLRLLQTVTQDRKITAENWQAALRRQYLKRDPNNPSLVRDTNTSTAPSQSITPQPELDGSHEEDEAGAGTLSNDSGPPQSIEEFVASSKDWLLLPTLQKLDSLHTVSEWHFHNPMRLRTLMKSNDDNADWRTEPIGYDAKLNAYWLIGQDRLWIQRSRPKPPRTASLKRKRSQAAPPKAQPTPKLSASKRAAPKHRDPPAHTSTRPGRSAKDTANRKLGDQARELAQLNRQAAQSVSARATTTSAPAPRGTRTSSRLRGANDEWQQVPDEWLEKPDDNDPPSDSDSALSELTELSEDDNVDVPVPAAAEEPVEETSFVREESKPPVPDDFIEWETVCVTASEWDTFPEQFRTATHYTEKALYKYLVNHLVPIVVAELKELERQKRIDEAVINRKRSARIAIRESEREEAVSAKKREAEEAIQMARSRRAELREEKGVEERLEREKAREQRRIERANREARRKEAAMEEAQDESGDVDVEDQDSAPVAPVGQDVAMGNHASVPPPSEPIALSCDVCGRQGHNIDMGIPTIHCARCHVRQHRHCHDLMISRAGYPPADWAMTPLICRRCRSAPTPGSVLNGAGPSRSTSQWPVPPQHEYRAPPVPVHGWQAHSPPPLVGASEYKPPPAGVHDYRAPPQAGAHEYRMAPAPMVPQHPLAAPMAPHHPPHASYSAQVPAGAKPWQNGRDETAPPRTSPFCERSTADMAVRPTFPQQPPPVVNHHIPGTSHPPAAPYGLSSSNTGREYRHMNGNGAYPHPHAEPPSTMWPRP</sequence>
<feature type="region of interest" description="Disordered" evidence="1">
    <location>
        <begin position="787"/>
        <end position="846"/>
    </location>
</feature>
<feature type="compositionally biased region" description="Low complexity" evidence="1">
    <location>
        <begin position="309"/>
        <end position="332"/>
    </location>
</feature>
<feature type="compositionally biased region" description="Basic residues" evidence="1">
    <location>
        <begin position="236"/>
        <end position="251"/>
    </location>
</feature>
<dbReference type="STRING" id="1884261.A0A5C3QUE4"/>
<reference evidence="2 3" key="1">
    <citation type="journal article" date="2019" name="Nat. Ecol. Evol.">
        <title>Megaphylogeny resolves global patterns of mushroom evolution.</title>
        <authorList>
            <person name="Varga T."/>
            <person name="Krizsan K."/>
            <person name="Foldi C."/>
            <person name="Dima B."/>
            <person name="Sanchez-Garcia M."/>
            <person name="Sanchez-Ramirez S."/>
            <person name="Szollosi G.J."/>
            <person name="Szarkandi J.G."/>
            <person name="Papp V."/>
            <person name="Albert L."/>
            <person name="Andreopoulos W."/>
            <person name="Angelini C."/>
            <person name="Antonin V."/>
            <person name="Barry K.W."/>
            <person name="Bougher N.L."/>
            <person name="Buchanan P."/>
            <person name="Buyck B."/>
            <person name="Bense V."/>
            <person name="Catcheside P."/>
            <person name="Chovatia M."/>
            <person name="Cooper J."/>
            <person name="Damon W."/>
            <person name="Desjardin D."/>
            <person name="Finy P."/>
            <person name="Geml J."/>
            <person name="Haridas S."/>
            <person name="Hughes K."/>
            <person name="Justo A."/>
            <person name="Karasinski D."/>
            <person name="Kautmanova I."/>
            <person name="Kiss B."/>
            <person name="Kocsube S."/>
            <person name="Kotiranta H."/>
            <person name="LaButti K.M."/>
            <person name="Lechner B.E."/>
            <person name="Liimatainen K."/>
            <person name="Lipzen A."/>
            <person name="Lukacs Z."/>
            <person name="Mihaltcheva S."/>
            <person name="Morgado L.N."/>
            <person name="Niskanen T."/>
            <person name="Noordeloos M.E."/>
            <person name="Ohm R.A."/>
            <person name="Ortiz-Santana B."/>
            <person name="Ovrebo C."/>
            <person name="Racz N."/>
            <person name="Riley R."/>
            <person name="Savchenko A."/>
            <person name="Shiryaev A."/>
            <person name="Soop K."/>
            <person name="Spirin V."/>
            <person name="Szebenyi C."/>
            <person name="Tomsovsky M."/>
            <person name="Tulloss R.E."/>
            <person name="Uehling J."/>
            <person name="Grigoriev I.V."/>
            <person name="Vagvolgyi C."/>
            <person name="Papp T."/>
            <person name="Martin F.M."/>
            <person name="Miettinen O."/>
            <person name="Hibbett D.S."/>
            <person name="Nagy L.G."/>
        </authorList>
    </citation>
    <scope>NUCLEOTIDE SEQUENCE [LARGE SCALE GENOMIC DNA]</scope>
    <source>
        <strain evidence="2 3">CBS 309.79</strain>
    </source>
</reference>
<organism evidence="2 3">
    <name type="scientific">Pterulicium gracile</name>
    <dbReference type="NCBI Taxonomy" id="1884261"/>
    <lineage>
        <taxon>Eukaryota</taxon>
        <taxon>Fungi</taxon>
        <taxon>Dikarya</taxon>
        <taxon>Basidiomycota</taxon>
        <taxon>Agaricomycotina</taxon>
        <taxon>Agaricomycetes</taxon>
        <taxon>Agaricomycetidae</taxon>
        <taxon>Agaricales</taxon>
        <taxon>Pleurotineae</taxon>
        <taxon>Pterulaceae</taxon>
        <taxon>Pterulicium</taxon>
    </lineage>
</organism>
<gene>
    <name evidence="2" type="ORF">BDV98DRAFT_602443</name>
</gene>
<evidence type="ECO:0000313" key="3">
    <source>
        <dbReference type="Proteomes" id="UP000305067"/>
    </source>
</evidence>
<dbReference type="EMBL" id="ML178819">
    <property type="protein sequence ID" value="TFL03949.1"/>
    <property type="molecule type" value="Genomic_DNA"/>
</dbReference>
<dbReference type="PANTHER" id="PTHR14296">
    <property type="entry name" value="REMODELING AND SPACING FACTOR 1"/>
    <property type="match status" value="1"/>
</dbReference>
<proteinExistence type="predicted"/>
<dbReference type="CDD" id="cd15489">
    <property type="entry name" value="PHD_SF"/>
    <property type="match status" value="1"/>
</dbReference>
<dbReference type="InterPro" id="IPR011011">
    <property type="entry name" value="Znf_FYVE_PHD"/>
</dbReference>
<dbReference type="SUPFAM" id="SSF57903">
    <property type="entry name" value="FYVE/PHD zinc finger"/>
    <property type="match status" value="1"/>
</dbReference>
<dbReference type="OrthoDB" id="303107at2759"/>
<evidence type="ECO:0008006" key="4">
    <source>
        <dbReference type="Google" id="ProtNLM"/>
    </source>
</evidence>
<dbReference type="PANTHER" id="PTHR14296:SF3">
    <property type="entry name" value="DIKAR, ISOFORM F"/>
    <property type="match status" value="1"/>
</dbReference>
<feature type="compositionally biased region" description="Low complexity" evidence="1">
    <location>
        <begin position="252"/>
        <end position="263"/>
    </location>
</feature>
<dbReference type="Proteomes" id="UP000305067">
    <property type="component" value="Unassembled WGS sequence"/>
</dbReference>
<feature type="region of interest" description="Disordered" evidence="1">
    <location>
        <begin position="732"/>
        <end position="773"/>
    </location>
</feature>
<evidence type="ECO:0000256" key="1">
    <source>
        <dbReference type="SAM" id="MobiDB-lite"/>
    </source>
</evidence>
<keyword evidence="3" id="KW-1185">Reference proteome</keyword>
<dbReference type="AlphaFoldDB" id="A0A5C3QUE4"/>
<feature type="region of interest" description="Disordered" evidence="1">
    <location>
        <begin position="510"/>
        <end position="561"/>
    </location>
</feature>
<feature type="compositionally biased region" description="Acidic residues" evidence="1">
    <location>
        <begin position="545"/>
        <end position="561"/>
    </location>
</feature>
<dbReference type="GO" id="GO:0031213">
    <property type="term" value="C:RSF complex"/>
    <property type="evidence" value="ECO:0007669"/>
    <property type="project" value="InterPro"/>
</dbReference>
<feature type="compositionally biased region" description="Polar residues" evidence="1">
    <location>
        <begin position="112"/>
        <end position="132"/>
    </location>
</feature>
<feature type="compositionally biased region" description="Basic and acidic residues" evidence="1">
    <location>
        <begin position="510"/>
        <end position="544"/>
    </location>
</feature>
<feature type="region of interest" description="Disordered" evidence="1">
    <location>
        <begin position="109"/>
        <end position="159"/>
    </location>
</feature>